<dbReference type="RefSeq" id="XP_004258500.1">
    <property type="nucleotide sequence ID" value="XM_004258452.1"/>
</dbReference>
<dbReference type="KEGG" id="eiv:EIN_521260"/>
<dbReference type="GeneID" id="14890713"/>
<gene>
    <name evidence="2" type="ORF">EIN_521260</name>
</gene>
<evidence type="ECO:0000313" key="2">
    <source>
        <dbReference type="EMBL" id="ELP91729.1"/>
    </source>
</evidence>
<evidence type="ECO:0000259" key="1">
    <source>
        <dbReference type="Pfam" id="PF07534"/>
    </source>
</evidence>
<dbReference type="VEuPathDB" id="AmoebaDB:EIN_521260"/>
<protein>
    <recommendedName>
        <fullName evidence="1">TLDc domain-containing protein</fullName>
    </recommendedName>
</protein>
<accession>A0A0A1U9W2</accession>
<dbReference type="AlphaFoldDB" id="A0A0A1U9W2"/>
<dbReference type="Proteomes" id="UP000014680">
    <property type="component" value="Unassembled WGS sequence"/>
</dbReference>
<dbReference type="InterPro" id="IPR006571">
    <property type="entry name" value="TLDc_dom"/>
</dbReference>
<dbReference type="EMBL" id="KB206450">
    <property type="protein sequence ID" value="ELP91729.1"/>
    <property type="molecule type" value="Genomic_DNA"/>
</dbReference>
<evidence type="ECO:0000313" key="3">
    <source>
        <dbReference type="Proteomes" id="UP000014680"/>
    </source>
</evidence>
<dbReference type="Pfam" id="PF07534">
    <property type="entry name" value="TLD"/>
    <property type="match status" value="1"/>
</dbReference>
<feature type="domain" description="TLDc" evidence="1">
    <location>
        <begin position="174"/>
        <end position="298"/>
    </location>
</feature>
<sequence length="348" mass="40982">MDHHFTQLKTLSDKLQSEYTTLNDVVIKTTFIDNKSHSLSQRLTDAEGFYDKIEETYLKRKVVIQSFADVLKELDVITNQMKNDFNEVSKQNEFKIAQDVINIQISIIEEQYKIKTKPLEEQLELLNSEKMLKIEQIKNCEMYRKYAENADIPFLISLEEQDRLENLLNKKISSVVFNSDVDDWSNDTSVFDSKIINKSNLCFLIEDTKNNKFGGVFFDKIDETNKFKIDDKTFVFSLKRNGIFNTKIFNVKQKCDAFNLYTQKERYNRLFAFGCNYINDYDIGVYKKGVDKNHCHSYKFATSEGDLIDGDKFTPKRIYPYIFYIIITDCLFNISRQLNISPLKLLFR</sequence>
<organism evidence="2 3">
    <name type="scientific">Entamoeba invadens IP1</name>
    <dbReference type="NCBI Taxonomy" id="370355"/>
    <lineage>
        <taxon>Eukaryota</taxon>
        <taxon>Amoebozoa</taxon>
        <taxon>Evosea</taxon>
        <taxon>Archamoebae</taxon>
        <taxon>Mastigamoebida</taxon>
        <taxon>Entamoebidae</taxon>
        <taxon>Entamoeba</taxon>
    </lineage>
</organism>
<keyword evidence="3" id="KW-1185">Reference proteome</keyword>
<proteinExistence type="predicted"/>
<name>A0A0A1U9W2_ENTIV</name>
<reference evidence="2 3" key="1">
    <citation type="submission" date="2012-10" db="EMBL/GenBank/DDBJ databases">
        <authorList>
            <person name="Zafar N."/>
            <person name="Inman J."/>
            <person name="Hall N."/>
            <person name="Lorenzi H."/>
            <person name="Caler E."/>
        </authorList>
    </citation>
    <scope>NUCLEOTIDE SEQUENCE [LARGE SCALE GENOMIC DNA]</scope>
    <source>
        <strain evidence="2 3">IP1</strain>
    </source>
</reference>